<proteinExistence type="inferred from homology"/>
<reference evidence="5" key="1">
    <citation type="journal article" date="2017" name="bioRxiv">
        <title>Comparative analysis of the genomes of Stylophora pistillata and Acropora digitifera provides evidence for extensive differences between species of corals.</title>
        <authorList>
            <person name="Voolstra C.R."/>
            <person name="Li Y."/>
            <person name="Liew Y.J."/>
            <person name="Baumgarten S."/>
            <person name="Zoccola D."/>
            <person name="Flot J.-F."/>
            <person name="Tambutte S."/>
            <person name="Allemand D."/>
            <person name="Aranda M."/>
        </authorList>
    </citation>
    <scope>NUCLEOTIDE SEQUENCE [LARGE SCALE GENOMIC DNA]</scope>
</reference>
<sequence length="320" mass="35916">MADSSESDDVEEKALQKGEKRRQEESDETSDEGSSSEVETDGSDESFDENMEIPVEFEAFPPTEEDFGGIRCLLQQLFLKNTLDLSKLSDLIISQPEVTTLIKVVNDDDQESNGEAKNDDDDESEDGVFGLTTVIDLKKHKESDVIKQLKKLLTDKCQESASKEDKAEFTVVMDGQHSVGFLISERFINIPPQIAVPVYKTLRSELKKVHKKGEDAPISYFVMICKTYKDTETKMPQKSKKVKTEESASTLNFINVEDEVFLRESQLSFSYTASADVDETLVAGRWASSDCELKPYRTVLVLSADKFDKALEGVNIMLTQ</sequence>
<dbReference type="AlphaFoldDB" id="A0A2B4RVG6"/>
<feature type="region of interest" description="Disordered" evidence="3">
    <location>
        <begin position="104"/>
        <end position="125"/>
    </location>
</feature>
<comment type="similarity">
    <text evidence="1 2">Belongs to the BCP1 family.</text>
</comment>
<evidence type="ECO:0000256" key="3">
    <source>
        <dbReference type="SAM" id="MobiDB-lite"/>
    </source>
</evidence>
<dbReference type="Proteomes" id="UP000225706">
    <property type="component" value="Unassembled WGS sequence"/>
</dbReference>
<dbReference type="Pfam" id="PF13862">
    <property type="entry name" value="BCCIP"/>
    <property type="match status" value="1"/>
</dbReference>
<dbReference type="InterPro" id="IPR025602">
    <property type="entry name" value="BCP1_family"/>
</dbReference>
<feature type="region of interest" description="Disordered" evidence="3">
    <location>
        <begin position="1"/>
        <end position="50"/>
    </location>
</feature>
<dbReference type="OrthoDB" id="27543at2759"/>
<feature type="compositionally biased region" description="Acidic residues" evidence="3">
    <location>
        <begin position="1"/>
        <end position="11"/>
    </location>
</feature>
<comment type="caution">
    <text evidence="4">The sequence shown here is derived from an EMBL/GenBank/DDBJ whole genome shotgun (WGS) entry which is preliminary data.</text>
</comment>
<dbReference type="PANTHER" id="PTHR13261">
    <property type="entry name" value="BRCA2 AND CDKN1A INTERACTING PROTEIN"/>
    <property type="match status" value="1"/>
</dbReference>
<evidence type="ECO:0000313" key="4">
    <source>
        <dbReference type="EMBL" id="PFX20245.1"/>
    </source>
</evidence>
<accession>A0A2B4RVG6</accession>
<keyword evidence="5" id="KW-1185">Reference proteome</keyword>
<feature type="compositionally biased region" description="Acidic residues" evidence="3">
    <location>
        <begin position="38"/>
        <end position="50"/>
    </location>
</feature>
<dbReference type="PIRSF" id="PIRSF028983">
    <property type="entry name" value="BCP1"/>
    <property type="match status" value="1"/>
</dbReference>
<name>A0A2B4RVG6_STYPI</name>
<feature type="compositionally biased region" description="Acidic residues" evidence="3">
    <location>
        <begin position="107"/>
        <end position="125"/>
    </location>
</feature>
<dbReference type="EMBL" id="LSMT01000325">
    <property type="protein sequence ID" value="PFX20245.1"/>
    <property type="molecule type" value="Genomic_DNA"/>
</dbReference>
<evidence type="ECO:0000313" key="5">
    <source>
        <dbReference type="Proteomes" id="UP000225706"/>
    </source>
</evidence>
<feature type="compositionally biased region" description="Basic and acidic residues" evidence="3">
    <location>
        <begin position="12"/>
        <end position="24"/>
    </location>
</feature>
<organism evidence="4 5">
    <name type="scientific">Stylophora pistillata</name>
    <name type="common">Smooth cauliflower coral</name>
    <dbReference type="NCBI Taxonomy" id="50429"/>
    <lineage>
        <taxon>Eukaryota</taxon>
        <taxon>Metazoa</taxon>
        <taxon>Cnidaria</taxon>
        <taxon>Anthozoa</taxon>
        <taxon>Hexacorallia</taxon>
        <taxon>Scleractinia</taxon>
        <taxon>Astrocoeniina</taxon>
        <taxon>Pocilloporidae</taxon>
        <taxon>Stylophora</taxon>
    </lineage>
</organism>
<evidence type="ECO:0000256" key="1">
    <source>
        <dbReference type="ARBA" id="ARBA00006781"/>
    </source>
</evidence>
<gene>
    <name evidence="4" type="primary">bccip</name>
    <name evidence="4" type="ORF">AWC38_SpisGene15323</name>
</gene>
<dbReference type="GO" id="GO:0005634">
    <property type="term" value="C:nucleus"/>
    <property type="evidence" value="ECO:0007669"/>
    <property type="project" value="TreeGrafter"/>
</dbReference>
<dbReference type="STRING" id="50429.A0A2B4RVG6"/>
<evidence type="ECO:0000256" key="2">
    <source>
        <dbReference type="PIRNR" id="PIRNR028983"/>
    </source>
</evidence>
<protein>
    <recommendedName>
        <fullName evidence="2">Protein BCCIP homolog</fullName>
    </recommendedName>
</protein>
<dbReference type="PANTHER" id="PTHR13261:SF0">
    <property type="entry name" value="BRCA2 AND CDKN1A-INTERACTING PROTEIN"/>
    <property type="match status" value="1"/>
</dbReference>